<dbReference type="OrthoDB" id="540530at2759"/>
<keyword evidence="2" id="KW-0472">Membrane</keyword>
<reference evidence="3 4" key="1">
    <citation type="journal article" date="2017" name="Mol. Biol. Evol.">
        <title>The 4-celled Tetrabaena socialis nuclear genome reveals the essential components for genetic control of cell number at the origin of multicellularity in the volvocine lineage.</title>
        <authorList>
            <person name="Featherston J."/>
            <person name="Arakaki Y."/>
            <person name="Hanschen E.R."/>
            <person name="Ferris P.J."/>
            <person name="Michod R.E."/>
            <person name="Olson B.J.S.C."/>
            <person name="Nozaki H."/>
            <person name="Durand P.M."/>
        </authorList>
    </citation>
    <scope>NUCLEOTIDE SEQUENCE [LARGE SCALE GENOMIC DNA]</scope>
    <source>
        <strain evidence="3 4">NIES-571</strain>
    </source>
</reference>
<evidence type="ECO:0008006" key="5">
    <source>
        <dbReference type="Google" id="ProtNLM"/>
    </source>
</evidence>
<feature type="transmembrane region" description="Helical" evidence="2">
    <location>
        <begin position="125"/>
        <end position="149"/>
    </location>
</feature>
<feature type="transmembrane region" description="Helical" evidence="2">
    <location>
        <begin position="161"/>
        <end position="181"/>
    </location>
</feature>
<keyword evidence="2" id="KW-0812">Transmembrane</keyword>
<feature type="compositionally biased region" description="Low complexity" evidence="1">
    <location>
        <begin position="58"/>
        <end position="73"/>
    </location>
</feature>
<feature type="compositionally biased region" description="Pro residues" evidence="1">
    <location>
        <begin position="74"/>
        <end position="92"/>
    </location>
</feature>
<evidence type="ECO:0000256" key="1">
    <source>
        <dbReference type="SAM" id="MobiDB-lite"/>
    </source>
</evidence>
<keyword evidence="4" id="KW-1185">Reference proteome</keyword>
<sequence>MDSKQPAYPKVPGDLEAPSDTKQAAYDQGQQPLPPPSYPGGYPAPAPPGGTPYPPPTSGDVPYPAIPPAGAAPGPYPGAAPGQPPLPPPGGPEPVLGVPVLGHGVDFFYQHPVWGEDERTRETRFAVCGWAAFVLGFFFPFFWLVAVLLPCCLPGLSVRRAALASCLASIFYALIAIIMAATMRSG</sequence>
<keyword evidence="2" id="KW-1133">Transmembrane helix</keyword>
<protein>
    <recommendedName>
        <fullName evidence="5">60S ribosomal protein L18a-like protein</fullName>
    </recommendedName>
</protein>
<feature type="region of interest" description="Disordered" evidence="1">
    <location>
        <begin position="1"/>
        <end position="93"/>
    </location>
</feature>
<gene>
    <name evidence="3" type="ORF">TSOC_006750</name>
</gene>
<dbReference type="EMBL" id="PGGS01000212">
    <property type="protein sequence ID" value="PNH06847.1"/>
    <property type="molecule type" value="Genomic_DNA"/>
</dbReference>
<dbReference type="Proteomes" id="UP000236333">
    <property type="component" value="Unassembled WGS sequence"/>
</dbReference>
<dbReference type="AlphaFoldDB" id="A0A2J8A2U7"/>
<feature type="compositionally biased region" description="Pro residues" evidence="1">
    <location>
        <begin position="32"/>
        <end position="57"/>
    </location>
</feature>
<proteinExistence type="predicted"/>
<accession>A0A2J8A2U7</accession>
<evidence type="ECO:0000313" key="3">
    <source>
        <dbReference type="EMBL" id="PNH06847.1"/>
    </source>
</evidence>
<evidence type="ECO:0000313" key="4">
    <source>
        <dbReference type="Proteomes" id="UP000236333"/>
    </source>
</evidence>
<comment type="caution">
    <text evidence="3">The sequence shown here is derived from an EMBL/GenBank/DDBJ whole genome shotgun (WGS) entry which is preliminary data.</text>
</comment>
<organism evidence="3 4">
    <name type="scientific">Tetrabaena socialis</name>
    <dbReference type="NCBI Taxonomy" id="47790"/>
    <lineage>
        <taxon>Eukaryota</taxon>
        <taxon>Viridiplantae</taxon>
        <taxon>Chlorophyta</taxon>
        <taxon>core chlorophytes</taxon>
        <taxon>Chlorophyceae</taxon>
        <taxon>CS clade</taxon>
        <taxon>Chlamydomonadales</taxon>
        <taxon>Tetrabaenaceae</taxon>
        <taxon>Tetrabaena</taxon>
    </lineage>
</organism>
<name>A0A2J8A2U7_9CHLO</name>
<evidence type="ECO:0000256" key="2">
    <source>
        <dbReference type="SAM" id="Phobius"/>
    </source>
</evidence>